<dbReference type="InterPro" id="IPR036390">
    <property type="entry name" value="WH_DNA-bd_sf"/>
</dbReference>
<dbReference type="AlphaFoldDB" id="A0A9D2NBI7"/>
<dbReference type="PANTHER" id="PTHR33164:SF89">
    <property type="entry name" value="MARR FAMILY REGULATORY PROTEIN"/>
    <property type="match status" value="1"/>
</dbReference>
<reference evidence="2" key="1">
    <citation type="journal article" date="2021" name="PeerJ">
        <title>Extensive microbial diversity within the chicken gut microbiome revealed by metagenomics and culture.</title>
        <authorList>
            <person name="Gilroy R."/>
            <person name="Ravi A."/>
            <person name="Getino M."/>
            <person name="Pursley I."/>
            <person name="Horton D.L."/>
            <person name="Alikhan N.F."/>
            <person name="Baker D."/>
            <person name="Gharbi K."/>
            <person name="Hall N."/>
            <person name="Watson M."/>
            <person name="Adriaenssens E.M."/>
            <person name="Foster-Nyarko E."/>
            <person name="Jarju S."/>
            <person name="Secka A."/>
            <person name="Antonio M."/>
            <person name="Oren A."/>
            <person name="Chaudhuri R.R."/>
            <person name="La Ragione R."/>
            <person name="Hildebrand F."/>
            <person name="Pallen M.J."/>
        </authorList>
    </citation>
    <scope>NUCLEOTIDE SEQUENCE</scope>
    <source>
        <strain evidence="2">CHK185-5351</strain>
    </source>
</reference>
<evidence type="ECO:0000313" key="3">
    <source>
        <dbReference type="Proteomes" id="UP000823849"/>
    </source>
</evidence>
<dbReference type="GO" id="GO:0006950">
    <property type="term" value="P:response to stress"/>
    <property type="evidence" value="ECO:0007669"/>
    <property type="project" value="TreeGrafter"/>
</dbReference>
<protein>
    <submittedName>
        <fullName evidence="2">MarR family transcriptional regulator</fullName>
    </submittedName>
</protein>
<dbReference type="PRINTS" id="PR00598">
    <property type="entry name" value="HTHMARR"/>
</dbReference>
<dbReference type="SUPFAM" id="SSF46785">
    <property type="entry name" value="Winged helix' DNA-binding domain"/>
    <property type="match status" value="1"/>
</dbReference>
<dbReference type="Pfam" id="PF12802">
    <property type="entry name" value="MarR_2"/>
    <property type="match status" value="1"/>
</dbReference>
<dbReference type="GO" id="GO:0003700">
    <property type="term" value="F:DNA-binding transcription factor activity"/>
    <property type="evidence" value="ECO:0007669"/>
    <property type="project" value="InterPro"/>
</dbReference>
<dbReference type="SMART" id="SM00347">
    <property type="entry name" value="HTH_MARR"/>
    <property type="match status" value="1"/>
</dbReference>
<feature type="domain" description="HTH marR-type" evidence="1">
    <location>
        <begin position="1"/>
        <end position="141"/>
    </location>
</feature>
<dbReference type="Gene3D" id="1.10.10.10">
    <property type="entry name" value="Winged helix-like DNA-binding domain superfamily/Winged helix DNA-binding domain"/>
    <property type="match status" value="1"/>
</dbReference>
<evidence type="ECO:0000313" key="2">
    <source>
        <dbReference type="EMBL" id="HJC15277.1"/>
    </source>
</evidence>
<dbReference type="InterPro" id="IPR039422">
    <property type="entry name" value="MarR/SlyA-like"/>
</dbReference>
<accession>A0A9D2NBI7</accession>
<evidence type="ECO:0000259" key="1">
    <source>
        <dbReference type="PROSITE" id="PS50995"/>
    </source>
</evidence>
<sequence length="150" mass="17481">MEHTEEELKRFIDACGAARRIVETMPELPKGIKPRHIHVIDAVVLTGEKKEKVQVSDISRHLNVTMPSVTRLVSELEERGVLEKYADAEDGRNVLLKLTPLGESYYRRYVREYYQKLGIRFENISPEDLRTTIRTIQTAYQCIRREKVLP</sequence>
<dbReference type="EMBL" id="DWWU01000022">
    <property type="protein sequence ID" value="HJC15277.1"/>
    <property type="molecule type" value="Genomic_DNA"/>
</dbReference>
<gene>
    <name evidence="2" type="ORF">H9705_05540</name>
</gene>
<organism evidence="2 3">
    <name type="scientific">Candidatus Fusicatenibacter intestinigallinarum</name>
    <dbReference type="NCBI Taxonomy" id="2838598"/>
    <lineage>
        <taxon>Bacteria</taxon>
        <taxon>Bacillati</taxon>
        <taxon>Bacillota</taxon>
        <taxon>Clostridia</taxon>
        <taxon>Lachnospirales</taxon>
        <taxon>Lachnospiraceae</taxon>
        <taxon>Fusicatenibacter</taxon>
    </lineage>
</organism>
<dbReference type="PROSITE" id="PS50995">
    <property type="entry name" value="HTH_MARR_2"/>
    <property type="match status" value="1"/>
</dbReference>
<comment type="caution">
    <text evidence="2">The sequence shown here is derived from an EMBL/GenBank/DDBJ whole genome shotgun (WGS) entry which is preliminary data.</text>
</comment>
<name>A0A9D2NBI7_9FIRM</name>
<reference evidence="2" key="2">
    <citation type="submission" date="2021-04" db="EMBL/GenBank/DDBJ databases">
        <authorList>
            <person name="Gilroy R."/>
        </authorList>
    </citation>
    <scope>NUCLEOTIDE SEQUENCE</scope>
    <source>
        <strain evidence="2">CHK185-5351</strain>
    </source>
</reference>
<dbReference type="Proteomes" id="UP000823849">
    <property type="component" value="Unassembled WGS sequence"/>
</dbReference>
<dbReference type="PANTHER" id="PTHR33164">
    <property type="entry name" value="TRANSCRIPTIONAL REGULATOR, MARR FAMILY"/>
    <property type="match status" value="1"/>
</dbReference>
<proteinExistence type="predicted"/>
<dbReference type="InterPro" id="IPR036388">
    <property type="entry name" value="WH-like_DNA-bd_sf"/>
</dbReference>
<dbReference type="InterPro" id="IPR000835">
    <property type="entry name" value="HTH_MarR-typ"/>
</dbReference>